<gene>
    <name evidence="2" type="ORF">PBRASI_LOCUS3489</name>
</gene>
<evidence type="ECO:0000313" key="3">
    <source>
        <dbReference type="Proteomes" id="UP000789739"/>
    </source>
</evidence>
<dbReference type="Proteomes" id="UP000789739">
    <property type="component" value="Unassembled WGS sequence"/>
</dbReference>
<feature type="transmembrane region" description="Helical" evidence="1">
    <location>
        <begin position="504"/>
        <end position="527"/>
    </location>
</feature>
<name>A0A9N9A437_9GLOM</name>
<dbReference type="AlphaFoldDB" id="A0A9N9A437"/>
<keyword evidence="1" id="KW-0472">Membrane</keyword>
<comment type="caution">
    <text evidence="2">The sequence shown here is derived from an EMBL/GenBank/DDBJ whole genome shotgun (WGS) entry which is preliminary data.</text>
</comment>
<feature type="transmembrane region" description="Helical" evidence="1">
    <location>
        <begin position="7"/>
        <end position="24"/>
    </location>
</feature>
<dbReference type="PANTHER" id="PTHR12959">
    <property type="entry name" value="GPI TRANSAMIDASE COMPONENT PIG-T-RELATED"/>
    <property type="match status" value="1"/>
</dbReference>
<dbReference type="Pfam" id="PF04113">
    <property type="entry name" value="Gpi16"/>
    <property type="match status" value="1"/>
</dbReference>
<keyword evidence="1" id="KW-0812">Transmembrane</keyword>
<evidence type="ECO:0000313" key="2">
    <source>
        <dbReference type="EMBL" id="CAG8518417.1"/>
    </source>
</evidence>
<accession>A0A9N9A437</accession>
<sequence>MWQPYRLVYLLLFNQILLISIYSAKTSDQFRENLIIKPLPDGKVLTHFEFSIHSSNVDESDYDLFPRSIGQIFQTYKARELHLTFTQGRWNYEGWGYPIAPSAGTGVELWAWLWKNENLDKNWRSLTNALAGVFCASLNFIDERSTVQPRLSFRPEGVYIDSELFNSAELRYGSLPHENVCTENLTPWLKLLPCKSKAGISSLLNSHKLYNSNFHSMSVHVQPVCQQKECHNSQLEILQTVSTVFDPVRESGKRDWSLYQLFDRDITRACPLAIESNIVLMLPEVEDYSIDPEPFSIQTVDSTKRRFGVYDLTKSKTNFKLMMKWKEAFFEYDINPIQPDVYAHRYFTGFGQEHGGIKVNLFNRNPTNSINIQYCDVIPWYLRLYMHTLKVTVNGNEISSGPSYPIKQLFYQLAVDRSRPSVMEANISLPADTITTLSIEFDKAFIKYTEHPPDANRGFDVGSAVITTLSKAESKWDSILYQQTQDGIYTETLLISLPTPDFSMPYNVITLTCTVIALFFGSMFNLLTRRFVALDSENRDKK</sequence>
<dbReference type="InterPro" id="IPR007245">
    <property type="entry name" value="PIG-T"/>
</dbReference>
<dbReference type="EMBL" id="CAJVPI010000317">
    <property type="protein sequence ID" value="CAG8518417.1"/>
    <property type="molecule type" value="Genomic_DNA"/>
</dbReference>
<proteinExistence type="predicted"/>
<dbReference type="GO" id="GO:0016255">
    <property type="term" value="P:attachment of GPI anchor to protein"/>
    <property type="evidence" value="ECO:0007669"/>
    <property type="project" value="InterPro"/>
</dbReference>
<evidence type="ECO:0000256" key="1">
    <source>
        <dbReference type="SAM" id="Phobius"/>
    </source>
</evidence>
<dbReference type="PANTHER" id="PTHR12959:SF11">
    <property type="entry name" value="GPI TRANSAMIDASE COMPONENT PIG-T"/>
    <property type="match status" value="1"/>
</dbReference>
<dbReference type="GO" id="GO:0042765">
    <property type="term" value="C:GPI-anchor transamidase complex"/>
    <property type="evidence" value="ECO:0007669"/>
    <property type="project" value="InterPro"/>
</dbReference>
<organism evidence="2 3">
    <name type="scientific">Paraglomus brasilianum</name>
    <dbReference type="NCBI Taxonomy" id="144538"/>
    <lineage>
        <taxon>Eukaryota</taxon>
        <taxon>Fungi</taxon>
        <taxon>Fungi incertae sedis</taxon>
        <taxon>Mucoromycota</taxon>
        <taxon>Glomeromycotina</taxon>
        <taxon>Glomeromycetes</taxon>
        <taxon>Paraglomerales</taxon>
        <taxon>Paraglomeraceae</taxon>
        <taxon>Paraglomus</taxon>
    </lineage>
</organism>
<keyword evidence="1" id="KW-1133">Transmembrane helix</keyword>
<reference evidence="2" key="1">
    <citation type="submission" date="2021-06" db="EMBL/GenBank/DDBJ databases">
        <authorList>
            <person name="Kallberg Y."/>
            <person name="Tangrot J."/>
            <person name="Rosling A."/>
        </authorList>
    </citation>
    <scope>NUCLEOTIDE SEQUENCE</scope>
    <source>
        <strain evidence="2">BR232B</strain>
    </source>
</reference>
<dbReference type="OrthoDB" id="331263at2759"/>
<keyword evidence="3" id="KW-1185">Reference proteome</keyword>
<protein>
    <submittedName>
        <fullName evidence="2">109_t:CDS:1</fullName>
    </submittedName>
</protein>